<evidence type="ECO:0000313" key="7">
    <source>
        <dbReference type="EMBL" id="MCM8747929.1"/>
    </source>
</evidence>
<dbReference type="PANTHER" id="PTHR12631">
    <property type="entry name" value="ALPHA-L-IDURONIDASE"/>
    <property type="match status" value="1"/>
</dbReference>
<dbReference type="EMBL" id="JAMSLR010000001">
    <property type="protein sequence ID" value="MCM8747929.1"/>
    <property type="molecule type" value="Genomic_DNA"/>
</dbReference>
<sequence length="596" mass="65897">MRSELAGVTNATPPRQRPEAGRARPTMRGLVEHRLLLAGLHLLVILGLLASFAASVVASRYFTRGVETGEAGPAIPYTDLNPLGINTFLQDEPDPEMVRRSLDMIAAAGFTYIRQPFFWYEIEPQPDVYWDYKWNVSTWEKYDRIVELANARGLEIIARLDKPPRWAREGQPNLDQFPDGPPTRIEDYADFVATVVSRYRGKIRYVQIWNEPNLQGEWGGQPIDPAAFTELLKAAYLAAKQANPDVVVLMPGLAPTDQTGPANLSDLLFLQGMYDAGAADYFDIATAMVYGYGYSPYDRRVGFERNNFSRVIQLREIMVRNGDADKPIWAVEYAWVSLPEGWQGRPSVWGEPVSEEDQARYLYQGYLRAQREWPWMGVMCVWYFRWPIPPDDPVNWPDPTRGFAIVNWDFTPRLAYDVLARARPVLDRAWTGLYLAGSRYLHHDGGWRSDEGDTGPLLRPQQAGETLRIPFAGPRLDLLISGPGQGFAVTIDGVPPAGLPRDEQGRAVVRADAAGLARVTVASGLDDGPHVAELTALAGGDSSAALAGFAVVRRSPVAQALPLVFGAIGVALALNLASLGLNLRHPPAPPVGRGSR</sequence>
<dbReference type="Gene3D" id="3.20.20.80">
    <property type="entry name" value="Glycosidases"/>
    <property type="match status" value="1"/>
</dbReference>
<dbReference type="GO" id="GO:0000272">
    <property type="term" value="P:polysaccharide catabolic process"/>
    <property type="evidence" value="ECO:0007669"/>
    <property type="project" value="InterPro"/>
</dbReference>
<feature type="domain" description="Glycoside hydrolase family 5" evidence="6">
    <location>
        <begin position="101"/>
        <end position="252"/>
    </location>
</feature>
<comment type="caution">
    <text evidence="7">The sequence shown here is derived from an EMBL/GenBank/DDBJ whole genome shotgun (WGS) entry which is preliminary data.</text>
</comment>
<evidence type="ECO:0000259" key="6">
    <source>
        <dbReference type="Pfam" id="PF00150"/>
    </source>
</evidence>
<dbReference type="RefSeq" id="WP_284055711.1">
    <property type="nucleotide sequence ID" value="NZ_JAMSLR010000001.1"/>
</dbReference>
<dbReference type="Proteomes" id="UP001165306">
    <property type="component" value="Unassembled WGS sequence"/>
</dbReference>
<keyword evidence="2 3" id="KW-0326">Glycosidase</keyword>
<proteinExistence type="inferred from homology"/>
<gene>
    <name evidence="7" type="ORF">NET02_02075</name>
</gene>
<dbReference type="InterPro" id="IPR001547">
    <property type="entry name" value="Glyco_hydro_5"/>
</dbReference>
<keyword evidence="5" id="KW-0812">Transmembrane</keyword>
<dbReference type="PANTHER" id="PTHR12631:SF10">
    <property type="entry name" value="BETA-XYLOSIDASE-LIKE PROTEIN-RELATED"/>
    <property type="match status" value="1"/>
</dbReference>
<keyword evidence="5" id="KW-0472">Membrane</keyword>
<evidence type="ECO:0000256" key="3">
    <source>
        <dbReference type="RuleBase" id="RU361153"/>
    </source>
</evidence>
<evidence type="ECO:0000256" key="5">
    <source>
        <dbReference type="SAM" id="Phobius"/>
    </source>
</evidence>
<protein>
    <submittedName>
        <fullName evidence="7">Glycoside hydrolase family 5 protein</fullName>
    </submittedName>
</protein>
<dbReference type="Pfam" id="PF00150">
    <property type="entry name" value="Cellulase"/>
    <property type="match status" value="1"/>
</dbReference>
<evidence type="ECO:0000256" key="1">
    <source>
        <dbReference type="ARBA" id="ARBA00022801"/>
    </source>
</evidence>
<comment type="similarity">
    <text evidence="3">Belongs to the glycosyl hydrolase 5 (cellulase A) family.</text>
</comment>
<accession>A0AA42BA06</accession>
<feature type="region of interest" description="Disordered" evidence="4">
    <location>
        <begin position="1"/>
        <end position="24"/>
    </location>
</feature>
<dbReference type="InterPro" id="IPR051923">
    <property type="entry name" value="Glycosyl_Hydrolase_39"/>
</dbReference>
<dbReference type="SUPFAM" id="SSF51445">
    <property type="entry name" value="(Trans)glycosidases"/>
    <property type="match status" value="1"/>
</dbReference>
<reference evidence="7" key="1">
    <citation type="submission" date="2022-06" db="EMBL/GenBank/DDBJ databases">
        <title>CFH 74404 Thermomicrobiaceae sp.</title>
        <authorList>
            <person name="Ming H."/>
            <person name="Li W.-J."/>
            <person name="Zhao Z."/>
        </authorList>
    </citation>
    <scope>NUCLEOTIDE SEQUENCE</scope>
    <source>
        <strain evidence="7">CFH 74404</strain>
    </source>
</reference>
<dbReference type="GO" id="GO:0004553">
    <property type="term" value="F:hydrolase activity, hydrolyzing O-glycosyl compounds"/>
    <property type="evidence" value="ECO:0007669"/>
    <property type="project" value="InterPro"/>
</dbReference>
<evidence type="ECO:0000313" key="8">
    <source>
        <dbReference type="Proteomes" id="UP001165306"/>
    </source>
</evidence>
<evidence type="ECO:0000256" key="4">
    <source>
        <dbReference type="SAM" id="MobiDB-lite"/>
    </source>
</evidence>
<dbReference type="InterPro" id="IPR017853">
    <property type="entry name" value="GH"/>
</dbReference>
<organism evidence="7 8">
    <name type="scientific">Thermalbibacter longus</name>
    <dbReference type="NCBI Taxonomy" id="2951981"/>
    <lineage>
        <taxon>Bacteria</taxon>
        <taxon>Pseudomonadati</taxon>
        <taxon>Thermomicrobiota</taxon>
        <taxon>Thermomicrobia</taxon>
        <taxon>Thermomicrobiales</taxon>
        <taxon>Thermomicrobiaceae</taxon>
        <taxon>Thermalbibacter</taxon>
    </lineage>
</organism>
<name>A0AA42BA06_9BACT</name>
<evidence type="ECO:0000256" key="2">
    <source>
        <dbReference type="ARBA" id="ARBA00023295"/>
    </source>
</evidence>
<keyword evidence="1 3" id="KW-0378">Hydrolase</keyword>
<keyword evidence="5" id="KW-1133">Transmembrane helix</keyword>
<dbReference type="AlphaFoldDB" id="A0AA42BA06"/>
<feature type="transmembrane region" description="Helical" evidence="5">
    <location>
        <begin position="35"/>
        <end position="58"/>
    </location>
</feature>
<keyword evidence="8" id="KW-1185">Reference proteome</keyword>